<reference evidence="2" key="1">
    <citation type="journal article" date="2023" name="G3 (Bethesda)">
        <title>A reference genome for the long-term kleptoplast-retaining sea slug Elysia crispata morphotype clarki.</title>
        <authorList>
            <person name="Eastman K.E."/>
            <person name="Pendleton A.L."/>
            <person name="Shaikh M.A."/>
            <person name="Suttiyut T."/>
            <person name="Ogas R."/>
            <person name="Tomko P."/>
            <person name="Gavelis G."/>
            <person name="Widhalm J.R."/>
            <person name="Wisecaver J.H."/>
        </authorList>
    </citation>
    <scope>NUCLEOTIDE SEQUENCE</scope>
    <source>
        <strain evidence="2">ECLA1</strain>
    </source>
</reference>
<accession>A0AAE0ZNL7</accession>
<dbReference type="EMBL" id="JAWDGP010003607">
    <property type="protein sequence ID" value="KAK3772744.1"/>
    <property type="molecule type" value="Genomic_DNA"/>
</dbReference>
<evidence type="ECO:0000313" key="3">
    <source>
        <dbReference type="Proteomes" id="UP001283361"/>
    </source>
</evidence>
<evidence type="ECO:0000313" key="2">
    <source>
        <dbReference type="EMBL" id="KAK3772744.1"/>
    </source>
</evidence>
<proteinExistence type="predicted"/>
<sequence>MFNRTLHPFSIDHFIAQHNPGDSRATTKQTILVAEHFPWKREVARETKTSNVGSTPDGMLRGAGDN</sequence>
<dbReference type="Proteomes" id="UP001283361">
    <property type="component" value="Unassembled WGS sequence"/>
</dbReference>
<comment type="caution">
    <text evidence="2">The sequence shown here is derived from an EMBL/GenBank/DDBJ whole genome shotgun (WGS) entry which is preliminary data.</text>
</comment>
<feature type="region of interest" description="Disordered" evidence="1">
    <location>
        <begin position="45"/>
        <end position="66"/>
    </location>
</feature>
<gene>
    <name evidence="2" type="ORF">RRG08_013437</name>
</gene>
<organism evidence="2 3">
    <name type="scientific">Elysia crispata</name>
    <name type="common">lettuce slug</name>
    <dbReference type="NCBI Taxonomy" id="231223"/>
    <lineage>
        <taxon>Eukaryota</taxon>
        <taxon>Metazoa</taxon>
        <taxon>Spiralia</taxon>
        <taxon>Lophotrochozoa</taxon>
        <taxon>Mollusca</taxon>
        <taxon>Gastropoda</taxon>
        <taxon>Heterobranchia</taxon>
        <taxon>Euthyneura</taxon>
        <taxon>Panpulmonata</taxon>
        <taxon>Sacoglossa</taxon>
        <taxon>Placobranchoidea</taxon>
        <taxon>Plakobranchidae</taxon>
        <taxon>Elysia</taxon>
    </lineage>
</organism>
<dbReference type="AlphaFoldDB" id="A0AAE0ZNL7"/>
<evidence type="ECO:0000256" key="1">
    <source>
        <dbReference type="SAM" id="MobiDB-lite"/>
    </source>
</evidence>
<name>A0AAE0ZNL7_9GAST</name>
<keyword evidence="3" id="KW-1185">Reference proteome</keyword>
<protein>
    <submittedName>
        <fullName evidence="2">Uncharacterized protein</fullName>
    </submittedName>
</protein>